<dbReference type="InterPro" id="IPR000719">
    <property type="entry name" value="Prot_kinase_dom"/>
</dbReference>
<dbReference type="EMBL" id="JALLPJ020001354">
    <property type="protein sequence ID" value="KAL3768075.1"/>
    <property type="molecule type" value="Genomic_DNA"/>
</dbReference>
<dbReference type="SUPFAM" id="SSF56112">
    <property type="entry name" value="Protein kinase-like (PK-like)"/>
    <property type="match status" value="1"/>
</dbReference>
<feature type="compositionally biased region" description="Polar residues" evidence="1">
    <location>
        <begin position="67"/>
        <end position="92"/>
    </location>
</feature>
<evidence type="ECO:0000259" key="2">
    <source>
        <dbReference type="PROSITE" id="PS50011"/>
    </source>
</evidence>
<evidence type="ECO:0000313" key="4">
    <source>
        <dbReference type="Proteomes" id="UP001530400"/>
    </source>
</evidence>
<reference evidence="3 4" key="1">
    <citation type="submission" date="2024-10" db="EMBL/GenBank/DDBJ databases">
        <title>Updated reference genomes for cyclostephanoid diatoms.</title>
        <authorList>
            <person name="Roberts W.R."/>
            <person name="Alverson A.J."/>
        </authorList>
    </citation>
    <scope>NUCLEOTIDE SEQUENCE [LARGE SCALE GENOMIC DNA]</scope>
    <source>
        <strain evidence="3 4">AJA010-31</strain>
    </source>
</reference>
<dbReference type="Gene3D" id="1.10.510.10">
    <property type="entry name" value="Transferase(Phosphotransferase) domain 1"/>
    <property type="match status" value="1"/>
</dbReference>
<name>A0ABD3N5U6_9STRA</name>
<dbReference type="InterPro" id="IPR011009">
    <property type="entry name" value="Kinase-like_dom_sf"/>
</dbReference>
<feature type="domain" description="Protein kinase" evidence="2">
    <location>
        <begin position="157"/>
        <end position="571"/>
    </location>
</feature>
<dbReference type="AlphaFoldDB" id="A0ABD3N5U6"/>
<dbReference type="Pfam" id="PF00069">
    <property type="entry name" value="Pkinase"/>
    <property type="match status" value="1"/>
</dbReference>
<dbReference type="PANTHER" id="PTHR44329">
    <property type="entry name" value="SERINE/THREONINE-PROTEIN KINASE TNNI3K-RELATED"/>
    <property type="match status" value="1"/>
</dbReference>
<accession>A0ABD3N5U6</accession>
<comment type="caution">
    <text evidence="3">The sequence shown here is derived from an EMBL/GenBank/DDBJ whole genome shotgun (WGS) entry which is preliminary data.</text>
</comment>
<feature type="region of interest" description="Disordered" evidence="1">
    <location>
        <begin position="45"/>
        <end position="94"/>
    </location>
</feature>
<sequence>MALNLISIVSSLSRVQIKPMDDNNDDHAMNNMNVKLHPNFFDKQMEKLQSSSSSSSTSNVLRGLKNRASSSKVPNNNCSNGTANHTPTTSTLYKPLPFHSREELALAERSIQKLVEDSRFFPPQAANEDWFQHRSSSNNIAERGIVTKVTTLYESQLQVGRMLGRGGFCQVRLVTIKNKNGGKTTSSTKDGNSNEYALKYLQPSNKSKSSFARGAADLAIEARFLSLLSHENIISLHYVSEGTLAETYNCLDVESTQSGNDCFRENNEGPQQPMPELRSYGYFLVLDYLRDTLLQRIQNLYILSMMAHGFAHPKAHHNKHKCHYGQQFTNGSEKKDASTTVPQVHWWNKMLWARNGSLEEEHSKKLAFVQESLKKRLKILKQIALALEYLHSNGIVYRDVKPDNIGFYFKPDCMYSNDEENEGIPKLFDFGLVKELKPSLRKSQPMYHSSHENSYDEENALFKLTGRTGSRRYMSPEVALYKPYNLKADVYSFGILLYETVTLVQPFDGYSLDRHETFVLKGGERPCLLGYTKSCGCWPKELRHLIEDCWADDMRKRPIMSNVVKRLDKCLIEMNESANYYDHSVNSGICYDEEVCKGMGRAKKRGLLSNMRANFPSAA</sequence>
<dbReference type="PANTHER" id="PTHR44329:SF289">
    <property type="entry name" value="SERINE_THREONINE-PROTEIN KINASE VIK"/>
    <property type="match status" value="1"/>
</dbReference>
<dbReference type="Proteomes" id="UP001530400">
    <property type="component" value="Unassembled WGS sequence"/>
</dbReference>
<dbReference type="PROSITE" id="PS50011">
    <property type="entry name" value="PROTEIN_KINASE_DOM"/>
    <property type="match status" value="1"/>
</dbReference>
<gene>
    <name evidence="3" type="ORF">ACHAWO_011279</name>
</gene>
<organism evidence="3 4">
    <name type="scientific">Cyclotella atomus</name>
    <dbReference type="NCBI Taxonomy" id="382360"/>
    <lineage>
        <taxon>Eukaryota</taxon>
        <taxon>Sar</taxon>
        <taxon>Stramenopiles</taxon>
        <taxon>Ochrophyta</taxon>
        <taxon>Bacillariophyta</taxon>
        <taxon>Coscinodiscophyceae</taxon>
        <taxon>Thalassiosirophycidae</taxon>
        <taxon>Stephanodiscales</taxon>
        <taxon>Stephanodiscaceae</taxon>
        <taxon>Cyclotella</taxon>
    </lineage>
</organism>
<keyword evidence="4" id="KW-1185">Reference proteome</keyword>
<evidence type="ECO:0000256" key="1">
    <source>
        <dbReference type="SAM" id="MobiDB-lite"/>
    </source>
</evidence>
<dbReference type="Gene3D" id="3.30.200.20">
    <property type="entry name" value="Phosphorylase Kinase, domain 1"/>
    <property type="match status" value="1"/>
</dbReference>
<proteinExistence type="predicted"/>
<dbReference type="SMART" id="SM00220">
    <property type="entry name" value="S_TKc"/>
    <property type="match status" value="1"/>
</dbReference>
<protein>
    <recommendedName>
        <fullName evidence="2">Protein kinase domain-containing protein</fullName>
    </recommendedName>
</protein>
<evidence type="ECO:0000313" key="3">
    <source>
        <dbReference type="EMBL" id="KAL3768075.1"/>
    </source>
</evidence>
<dbReference type="InterPro" id="IPR051681">
    <property type="entry name" value="Ser/Thr_Kinases-Pseudokinases"/>
</dbReference>